<dbReference type="InterPro" id="IPR002109">
    <property type="entry name" value="Glutaredoxin"/>
</dbReference>
<dbReference type="PANTHER" id="PTHR10168">
    <property type="entry name" value="GLUTAREDOXIN"/>
    <property type="match status" value="1"/>
</dbReference>
<evidence type="ECO:0000313" key="7">
    <source>
        <dbReference type="Proteomes" id="UP001567538"/>
    </source>
</evidence>
<dbReference type="GO" id="GO:0005737">
    <property type="term" value="C:cytoplasm"/>
    <property type="evidence" value="ECO:0007669"/>
    <property type="project" value="UniProtKB-SubCell"/>
</dbReference>
<dbReference type="InterPro" id="IPR036249">
    <property type="entry name" value="Thioredoxin-like_sf"/>
</dbReference>
<evidence type="ECO:0000259" key="5">
    <source>
        <dbReference type="Pfam" id="PF00462"/>
    </source>
</evidence>
<dbReference type="Pfam" id="PF00462">
    <property type="entry name" value="Glutaredoxin"/>
    <property type="match status" value="1"/>
</dbReference>
<proteinExistence type="inferred from homology"/>
<dbReference type="Proteomes" id="UP001567538">
    <property type="component" value="Unassembled WGS sequence"/>
</dbReference>
<organism evidence="6 7">
    <name type="scientific">Salvia divinorum</name>
    <name type="common">Maria pastora</name>
    <name type="synonym">Diviner's sage</name>
    <dbReference type="NCBI Taxonomy" id="28513"/>
    <lineage>
        <taxon>Eukaryota</taxon>
        <taxon>Viridiplantae</taxon>
        <taxon>Streptophyta</taxon>
        <taxon>Embryophyta</taxon>
        <taxon>Tracheophyta</taxon>
        <taxon>Spermatophyta</taxon>
        <taxon>Magnoliopsida</taxon>
        <taxon>eudicotyledons</taxon>
        <taxon>Gunneridae</taxon>
        <taxon>Pentapetalae</taxon>
        <taxon>asterids</taxon>
        <taxon>lamiids</taxon>
        <taxon>Lamiales</taxon>
        <taxon>Lamiaceae</taxon>
        <taxon>Nepetoideae</taxon>
        <taxon>Mentheae</taxon>
        <taxon>Salviinae</taxon>
        <taxon>Salvia</taxon>
        <taxon>Salvia subgen. Calosphace</taxon>
    </lineage>
</organism>
<reference evidence="6 7" key="1">
    <citation type="submission" date="2024-06" db="EMBL/GenBank/DDBJ databases">
        <title>A chromosome level genome sequence of Diviner's sage (Salvia divinorum).</title>
        <authorList>
            <person name="Ford S.A."/>
            <person name="Ro D.-K."/>
            <person name="Ness R.W."/>
            <person name="Phillips M.A."/>
        </authorList>
    </citation>
    <scope>NUCLEOTIDE SEQUENCE [LARGE SCALE GENOMIC DNA]</scope>
    <source>
        <strain evidence="6">SAF-2024a</strain>
        <tissue evidence="6">Leaf</tissue>
    </source>
</reference>
<dbReference type="AlphaFoldDB" id="A0ABD1GRS8"/>
<evidence type="ECO:0000313" key="6">
    <source>
        <dbReference type="EMBL" id="KAL1546841.1"/>
    </source>
</evidence>
<gene>
    <name evidence="6" type="ORF">AAHA92_23386</name>
</gene>
<evidence type="ECO:0000256" key="4">
    <source>
        <dbReference type="ARBA" id="ARBA00023284"/>
    </source>
</evidence>
<keyword evidence="7" id="KW-1185">Reference proteome</keyword>
<protein>
    <submittedName>
        <fullName evidence="6">Glutaredoxin-C9-like</fullName>
    </submittedName>
</protein>
<evidence type="ECO:0000256" key="1">
    <source>
        <dbReference type="ARBA" id="ARBA00004496"/>
    </source>
</evidence>
<dbReference type="SUPFAM" id="SSF52833">
    <property type="entry name" value="Thioredoxin-like"/>
    <property type="match status" value="1"/>
</dbReference>
<dbReference type="NCBIfam" id="TIGR02189">
    <property type="entry name" value="GlrX-like_plant"/>
    <property type="match status" value="1"/>
</dbReference>
<sequence>MPVGQEFKSMQRRLSSAAGAAECKSMVEESPVVVVARRGCCMSFVVRRLLQSVGANPAMCEVEERHVDELARHLAEAGGGVLMQLPAVFVGGRWFGGTERVIATLIREELRPLLKQAGGLWL</sequence>
<name>A0ABD1GRS8_SALDI</name>
<evidence type="ECO:0000256" key="2">
    <source>
        <dbReference type="ARBA" id="ARBA00007568"/>
    </source>
</evidence>
<comment type="caution">
    <text evidence="6">The sequence shown here is derived from an EMBL/GenBank/DDBJ whole genome shotgun (WGS) entry which is preliminary data.</text>
</comment>
<feature type="domain" description="Glutaredoxin" evidence="5">
    <location>
        <begin position="32"/>
        <end position="93"/>
    </location>
</feature>
<dbReference type="InterPro" id="IPR011905">
    <property type="entry name" value="GlrX-like_pln_2"/>
</dbReference>
<accession>A0ABD1GRS8</accession>
<comment type="similarity">
    <text evidence="2">Belongs to the glutaredoxin family. CC-type subfamily.</text>
</comment>
<comment type="subcellular location">
    <subcellularLocation>
        <location evidence="1">Cytoplasm</location>
    </subcellularLocation>
</comment>
<dbReference type="Gene3D" id="3.40.30.10">
    <property type="entry name" value="Glutaredoxin"/>
    <property type="match status" value="1"/>
</dbReference>
<keyword evidence="4" id="KW-0676">Redox-active center</keyword>
<dbReference type="EMBL" id="JBEAFC010000008">
    <property type="protein sequence ID" value="KAL1546841.1"/>
    <property type="molecule type" value="Genomic_DNA"/>
</dbReference>
<evidence type="ECO:0000256" key="3">
    <source>
        <dbReference type="ARBA" id="ARBA00022490"/>
    </source>
</evidence>
<dbReference type="PROSITE" id="PS51354">
    <property type="entry name" value="GLUTAREDOXIN_2"/>
    <property type="match status" value="1"/>
</dbReference>
<keyword evidence="3" id="KW-0963">Cytoplasm</keyword>